<gene>
    <name evidence="2" type="ORF">EHV15_18420</name>
</gene>
<dbReference type="InterPro" id="IPR013216">
    <property type="entry name" value="Methyltransf_11"/>
</dbReference>
<dbReference type="SUPFAM" id="SSF53335">
    <property type="entry name" value="S-adenosyl-L-methionine-dependent methyltransferases"/>
    <property type="match status" value="1"/>
</dbReference>
<dbReference type="PANTHER" id="PTHR43861">
    <property type="entry name" value="TRANS-ACONITATE 2-METHYLTRANSFERASE-RELATED"/>
    <property type="match status" value="1"/>
</dbReference>
<dbReference type="InterPro" id="IPR029063">
    <property type="entry name" value="SAM-dependent_MTases_sf"/>
</dbReference>
<dbReference type="AlphaFoldDB" id="A0A3P3U3G2"/>
<accession>A0A3P3U3G2</accession>
<dbReference type="Pfam" id="PF08241">
    <property type="entry name" value="Methyltransf_11"/>
    <property type="match status" value="1"/>
</dbReference>
<dbReference type="OrthoDB" id="9772751at2"/>
<keyword evidence="3" id="KW-1185">Reference proteome</keyword>
<keyword evidence="2" id="KW-0808">Transferase</keyword>
<feature type="domain" description="Methyltransferase type 11" evidence="1">
    <location>
        <begin position="38"/>
        <end position="128"/>
    </location>
</feature>
<keyword evidence="2" id="KW-0489">Methyltransferase</keyword>
<evidence type="ECO:0000259" key="1">
    <source>
        <dbReference type="Pfam" id="PF08241"/>
    </source>
</evidence>
<organism evidence="2 3">
    <name type="scientific">Paenibacillus oralis</name>
    <dbReference type="NCBI Taxonomy" id="2490856"/>
    <lineage>
        <taxon>Bacteria</taxon>
        <taxon>Bacillati</taxon>
        <taxon>Bacillota</taxon>
        <taxon>Bacilli</taxon>
        <taxon>Bacillales</taxon>
        <taxon>Paenibacillaceae</taxon>
        <taxon>Paenibacillus</taxon>
    </lineage>
</organism>
<protein>
    <submittedName>
        <fullName evidence="2">Class I SAM-dependent methyltransferase</fullName>
    </submittedName>
</protein>
<dbReference type="EMBL" id="RRCN01000001">
    <property type="protein sequence ID" value="RRJ64674.1"/>
    <property type="molecule type" value="Genomic_DNA"/>
</dbReference>
<name>A0A3P3U3G2_9BACL</name>
<proteinExistence type="predicted"/>
<dbReference type="Proteomes" id="UP000267017">
    <property type="component" value="Unassembled WGS sequence"/>
</dbReference>
<dbReference type="GO" id="GO:0032259">
    <property type="term" value="P:methylation"/>
    <property type="evidence" value="ECO:0007669"/>
    <property type="project" value="UniProtKB-KW"/>
</dbReference>
<dbReference type="GO" id="GO:0008757">
    <property type="term" value="F:S-adenosylmethionine-dependent methyltransferase activity"/>
    <property type="evidence" value="ECO:0007669"/>
    <property type="project" value="InterPro"/>
</dbReference>
<reference evidence="2 3" key="1">
    <citation type="submission" date="2018-11" db="EMBL/GenBank/DDBJ databases">
        <title>Genome sequencing of Paenibacillus sp. KCOM 3021 (= ChDC PVNT-B20).</title>
        <authorList>
            <person name="Kook J.-K."/>
            <person name="Park S.-N."/>
            <person name="Lim Y.K."/>
        </authorList>
    </citation>
    <scope>NUCLEOTIDE SEQUENCE [LARGE SCALE GENOMIC DNA]</scope>
    <source>
        <strain evidence="2 3">KCOM 3021</strain>
    </source>
</reference>
<sequence length="204" mass="24387">MYLTPRLYHSIVRPRWFTEKYIHNHIRDHFSLENKMVLDFGCGTGANCSMSQAEHYCGIDLDSRRIGFAKRLFPNHTFVVFDGKQIPLPDQTVDLILIIAVLHHIPNELINDYLYEFRRVLKPGGNMVVIEPYLCQKNKFNNWFMNRYDDGNYIRNENDYLQLFKNGRYDCKVLEKFRKCFLYNEIFFSATPHNPHMLTEQHEI</sequence>
<dbReference type="Gene3D" id="3.40.50.150">
    <property type="entry name" value="Vaccinia Virus protein VP39"/>
    <property type="match status" value="1"/>
</dbReference>
<dbReference type="CDD" id="cd02440">
    <property type="entry name" value="AdoMet_MTases"/>
    <property type="match status" value="1"/>
</dbReference>
<dbReference type="RefSeq" id="WP_128632477.1">
    <property type="nucleotide sequence ID" value="NZ_RRCN01000001.1"/>
</dbReference>
<evidence type="ECO:0000313" key="3">
    <source>
        <dbReference type="Proteomes" id="UP000267017"/>
    </source>
</evidence>
<comment type="caution">
    <text evidence="2">The sequence shown here is derived from an EMBL/GenBank/DDBJ whole genome shotgun (WGS) entry which is preliminary data.</text>
</comment>
<evidence type="ECO:0000313" key="2">
    <source>
        <dbReference type="EMBL" id="RRJ64674.1"/>
    </source>
</evidence>